<dbReference type="Pfam" id="PF04612">
    <property type="entry name" value="T2SSM"/>
    <property type="match status" value="1"/>
</dbReference>
<gene>
    <name evidence="11" type="primary">gspM</name>
    <name evidence="11" type="ORF">QFW80_09180</name>
</gene>
<dbReference type="Proteomes" id="UP001156831">
    <property type="component" value="Unassembled WGS sequence"/>
</dbReference>
<comment type="similarity">
    <text evidence="2">Belongs to the GSP M family.</text>
</comment>
<evidence type="ECO:0000313" key="11">
    <source>
        <dbReference type="EMBL" id="MDH5830684.1"/>
    </source>
</evidence>
<dbReference type="InterPro" id="IPR023229">
    <property type="entry name" value="T2SS_M_periplasmic_sf"/>
</dbReference>
<proteinExistence type="inferred from homology"/>
<evidence type="ECO:0000256" key="4">
    <source>
        <dbReference type="ARBA" id="ARBA00022475"/>
    </source>
</evidence>
<dbReference type="EMBL" id="JARXRN010000024">
    <property type="protein sequence ID" value="MDH5830684.1"/>
    <property type="molecule type" value="Genomic_DNA"/>
</dbReference>
<evidence type="ECO:0000256" key="9">
    <source>
        <dbReference type="ARBA" id="ARBA00023136"/>
    </source>
</evidence>
<evidence type="ECO:0000256" key="5">
    <source>
        <dbReference type="ARBA" id="ARBA00022519"/>
    </source>
</evidence>
<keyword evidence="6 10" id="KW-0812">Transmembrane</keyword>
<keyword evidence="12" id="KW-1185">Reference proteome</keyword>
<comment type="caution">
    <text evidence="11">The sequence shown here is derived from an EMBL/GenBank/DDBJ whole genome shotgun (WGS) entry which is preliminary data.</text>
</comment>
<keyword evidence="4" id="KW-1003">Cell membrane</keyword>
<protein>
    <submittedName>
        <fullName evidence="11">Type II secretion system protein GspM</fullName>
    </submittedName>
</protein>
<feature type="transmembrane region" description="Helical" evidence="10">
    <location>
        <begin position="21"/>
        <end position="42"/>
    </location>
</feature>
<name>A0ABT6JJ70_9GAMM</name>
<dbReference type="InterPro" id="IPR007690">
    <property type="entry name" value="T2SS_GspM"/>
</dbReference>
<sequence>MSPIARSAGWWRTRAPRERAMLALMAILLAAFAWWYGLLWPLRAVREHAGARYDRAVSALQAAEAEVASLTAHGGDGARTVAPDGEALQRRVLDSARAAGLAPSRQRTAADGAFVLEFERVAAPALFGWLGTLAGDGLAPASLRVEPADGRLRASVGFGGDGT</sequence>
<evidence type="ECO:0000313" key="12">
    <source>
        <dbReference type="Proteomes" id="UP001156831"/>
    </source>
</evidence>
<evidence type="ECO:0000256" key="1">
    <source>
        <dbReference type="ARBA" id="ARBA00004377"/>
    </source>
</evidence>
<evidence type="ECO:0000256" key="2">
    <source>
        <dbReference type="ARBA" id="ARBA00010637"/>
    </source>
</evidence>
<keyword evidence="5" id="KW-0997">Cell inner membrane</keyword>
<evidence type="ECO:0000256" key="10">
    <source>
        <dbReference type="SAM" id="Phobius"/>
    </source>
</evidence>
<reference evidence="11 12" key="1">
    <citation type="submission" date="2023-04" db="EMBL/GenBank/DDBJ databases">
        <title>Luteimonas sp. M1R5S18.</title>
        <authorList>
            <person name="Sun J.-Q."/>
        </authorList>
    </citation>
    <scope>NUCLEOTIDE SEQUENCE [LARGE SCALE GENOMIC DNA]</scope>
    <source>
        <strain evidence="11 12">M1R5S18</strain>
    </source>
</reference>
<organism evidence="11 12">
    <name type="scientific">Luteimonas rhizosphaericola</name>
    <dbReference type="NCBI Taxonomy" id="3042024"/>
    <lineage>
        <taxon>Bacteria</taxon>
        <taxon>Pseudomonadati</taxon>
        <taxon>Pseudomonadota</taxon>
        <taxon>Gammaproteobacteria</taxon>
        <taxon>Lysobacterales</taxon>
        <taxon>Lysobacteraceae</taxon>
        <taxon>Luteimonas</taxon>
    </lineage>
</organism>
<evidence type="ECO:0000256" key="3">
    <source>
        <dbReference type="ARBA" id="ARBA00022448"/>
    </source>
</evidence>
<dbReference type="RefSeq" id="WP_280601482.1">
    <property type="nucleotide sequence ID" value="NZ_JARXRN010000024.1"/>
</dbReference>
<evidence type="ECO:0000256" key="6">
    <source>
        <dbReference type="ARBA" id="ARBA00022692"/>
    </source>
</evidence>
<evidence type="ECO:0000256" key="7">
    <source>
        <dbReference type="ARBA" id="ARBA00022927"/>
    </source>
</evidence>
<keyword evidence="8 10" id="KW-1133">Transmembrane helix</keyword>
<dbReference type="SUPFAM" id="SSF103054">
    <property type="entry name" value="General secretion pathway protein M, EpsM"/>
    <property type="match status" value="1"/>
</dbReference>
<accession>A0ABT6JJ70</accession>
<evidence type="ECO:0000256" key="8">
    <source>
        <dbReference type="ARBA" id="ARBA00022989"/>
    </source>
</evidence>
<keyword evidence="3" id="KW-0813">Transport</keyword>
<keyword evidence="9 10" id="KW-0472">Membrane</keyword>
<comment type="subcellular location">
    <subcellularLocation>
        <location evidence="1">Cell inner membrane</location>
        <topology evidence="1">Single-pass membrane protein</topology>
    </subcellularLocation>
</comment>
<keyword evidence="7" id="KW-0653">Protein transport</keyword>